<organism evidence="1 2">
    <name type="scientific">Vespula squamosa</name>
    <name type="common">Southern yellow jacket</name>
    <name type="synonym">Wasp</name>
    <dbReference type="NCBI Taxonomy" id="30214"/>
    <lineage>
        <taxon>Eukaryota</taxon>
        <taxon>Metazoa</taxon>
        <taxon>Ecdysozoa</taxon>
        <taxon>Arthropoda</taxon>
        <taxon>Hexapoda</taxon>
        <taxon>Insecta</taxon>
        <taxon>Pterygota</taxon>
        <taxon>Neoptera</taxon>
        <taxon>Endopterygota</taxon>
        <taxon>Hymenoptera</taxon>
        <taxon>Apocrita</taxon>
        <taxon>Aculeata</taxon>
        <taxon>Vespoidea</taxon>
        <taxon>Vespidae</taxon>
        <taxon>Vespinae</taxon>
        <taxon>Vespula</taxon>
    </lineage>
</organism>
<accession>A0ABD2AU15</accession>
<keyword evidence="2" id="KW-1185">Reference proteome</keyword>
<dbReference type="AlphaFoldDB" id="A0ABD2AU15"/>
<dbReference type="Proteomes" id="UP001607302">
    <property type="component" value="Unassembled WGS sequence"/>
</dbReference>
<evidence type="ECO:0000313" key="2">
    <source>
        <dbReference type="Proteomes" id="UP001607302"/>
    </source>
</evidence>
<sequence length="132" mass="15136">MQKDDERVGWKRKKNAMHIQYEDFNPIDVDNDLLKLFVPYYLTGPTINFEPSRKNTNALRTIVDVDEPNFLWAISSNEEASLSIYCVEQEVLNGGRVNVEGLLDKDLAVPLLSTVQVSVHEPTKRNINYTPQ</sequence>
<dbReference type="EMBL" id="JAUDFV010000139">
    <property type="protein sequence ID" value="KAL2724091.1"/>
    <property type="molecule type" value="Genomic_DNA"/>
</dbReference>
<comment type="caution">
    <text evidence="1">The sequence shown here is derived from an EMBL/GenBank/DDBJ whole genome shotgun (WGS) entry which is preliminary data.</text>
</comment>
<reference evidence="1 2" key="1">
    <citation type="journal article" date="2024" name="Ann. Entomol. Soc. Am.">
        <title>Genomic analyses of the southern and eastern yellowjacket wasps (Hymenoptera: Vespidae) reveal evolutionary signatures of social life.</title>
        <authorList>
            <person name="Catto M.A."/>
            <person name="Caine P.B."/>
            <person name="Orr S.E."/>
            <person name="Hunt B.G."/>
            <person name="Goodisman M.A.D."/>
        </authorList>
    </citation>
    <scope>NUCLEOTIDE SEQUENCE [LARGE SCALE GENOMIC DNA]</scope>
    <source>
        <strain evidence="1">233</strain>
        <tissue evidence="1">Head and thorax</tissue>
    </source>
</reference>
<name>A0ABD2AU15_VESSQ</name>
<gene>
    <name evidence="1" type="ORF">V1478_008604</name>
</gene>
<proteinExistence type="predicted"/>
<protein>
    <submittedName>
        <fullName evidence="1">Uncharacterized protein</fullName>
    </submittedName>
</protein>
<evidence type="ECO:0000313" key="1">
    <source>
        <dbReference type="EMBL" id="KAL2724091.1"/>
    </source>
</evidence>